<gene>
    <name evidence="1" type="ORF">NUW54_g11615</name>
</gene>
<dbReference type="Proteomes" id="UP001144978">
    <property type="component" value="Unassembled WGS sequence"/>
</dbReference>
<comment type="caution">
    <text evidence="1">The sequence shown here is derived from an EMBL/GenBank/DDBJ whole genome shotgun (WGS) entry which is preliminary data.</text>
</comment>
<evidence type="ECO:0000313" key="2">
    <source>
        <dbReference type="Proteomes" id="UP001144978"/>
    </source>
</evidence>
<organism evidence="1 2">
    <name type="scientific">Trametes sanguinea</name>
    <dbReference type="NCBI Taxonomy" id="158606"/>
    <lineage>
        <taxon>Eukaryota</taxon>
        <taxon>Fungi</taxon>
        <taxon>Dikarya</taxon>
        <taxon>Basidiomycota</taxon>
        <taxon>Agaricomycotina</taxon>
        <taxon>Agaricomycetes</taxon>
        <taxon>Polyporales</taxon>
        <taxon>Polyporaceae</taxon>
        <taxon>Trametes</taxon>
    </lineage>
</organism>
<sequence>MLAIAPRGHGITLVSSTLPQGELPVPTSSLLLTKAVTKYSAVVPCDWRAAEKVEAMSNVGVVICTMDEAVLLSLLVAVLLENHASRISRTLTIHPNRIMWLLTTDRAELRWFPQPPQRYAILSHVWAKDASGLPTEQTFQEVQQIARECAHTDDNPRDRVSPKIRQFCIFAEAHGFQFVWLDACCINTESSAELSEALNSMFRWYADAEVCYAYLHDVSGSERLATPDSEFRTSEWFKRGWTLQELIAPKDVVFLSRLWFPIASKRSFAPLLEEITGVDADVLMGTMSVHEVSVARRKVHPSCACKRRY</sequence>
<proteinExistence type="predicted"/>
<accession>A0ACC1NA57</accession>
<name>A0ACC1NA57_9APHY</name>
<evidence type="ECO:0000313" key="1">
    <source>
        <dbReference type="EMBL" id="KAJ2976152.1"/>
    </source>
</evidence>
<keyword evidence="2" id="KW-1185">Reference proteome</keyword>
<protein>
    <submittedName>
        <fullName evidence="1">Uncharacterized protein</fullName>
    </submittedName>
</protein>
<dbReference type="EMBL" id="JANSHE010004600">
    <property type="protein sequence ID" value="KAJ2976152.1"/>
    <property type="molecule type" value="Genomic_DNA"/>
</dbReference>
<reference evidence="1" key="1">
    <citation type="submission" date="2022-08" db="EMBL/GenBank/DDBJ databases">
        <title>Genome Sequence of Pycnoporus sanguineus.</title>
        <authorList>
            <person name="Buettner E."/>
        </authorList>
    </citation>
    <scope>NUCLEOTIDE SEQUENCE</scope>
    <source>
        <strain evidence="1">CG-C14</strain>
    </source>
</reference>